<feature type="domain" description="G-protein coupled receptors family 1 profile" evidence="15">
    <location>
        <begin position="7"/>
        <end position="274"/>
    </location>
</feature>
<comment type="subcellular location">
    <subcellularLocation>
        <location evidence="2">Membrane</location>
        <topology evidence="2">Multi-pass membrane protein</topology>
    </subcellularLocation>
</comment>
<keyword evidence="10 12" id="KW-0807">Transducer</keyword>
<dbReference type="HOGENOM" id="CLU_009579_6_5_1"/>
<feature type="transmembrane region" description="Helical" evidence="14">
    <location>
        <begin position="27"/>
        <end position="48"/>
    </location>
</feature>
<dbReference type="InterPro" id="IPR017452">
    <property type="entry name" value="GPCR_Rhodpsn_7TM"/>
</dbReference>
<dbReference type="FunCoup" id="B4KCV2">
    <property type="interactions" value="72"/>
</dbReference>
<keyword evidence="9 12" id="KW-0675">Receptor</keyword>
<feature type="region of interest" description="Disordered" evidence="13">
    <location>
        <begin position="498"/>
        <end position="528"/>
    </location>
</feature>
<feature type="compositionally biased region" description="Basic and acidic residues" evidence="13">
    <location>
        <begin position="715"/>
        <end position="726"/>
    </location>
</feature>
<name>B4KCV2_DROMO</name>
<evidence type="ECO:0000256" key="2">
    <source>
        <dbReference type="ARBA" id="ARBA00004141"/>
    </source>
</evidence>
<keyword evidence="17" id="KW-1185">Reference proteome</keyword>
<evidence type="ECO:0000256" key="10">
    <source>
        <dbReference type="ARBA" id="ARBA00023224"/>
    </source>
</evidence>
<dbReference type="PRINTS" id="PR01846">
    <property type="entry name" value="TRHRFAMILY"/>
</dbReference>
<reference evidence="16 17" key="1">
    <citation type="journal article" date="2007" name="Nature">
        <title>Evolution of genes and genomes on the Drosophila phylogeny.</title>
        <authorList>
            <consortium name="Drosophila 12 Genomes Consortium"/>
            <person name="Clark A.G."/>
            <person name="Eisen M.B."/>
            <person name="Smith D.R."/>
            <person name="Bergman C.M."/>
            <person name="Oliver B."/>
            <person name="Markow T.A."/>
            <person name="Kaufman T.C."/>
            <person name="Kellis M."/>
            <person name="Gelbart W."/>
            <person name="Iyer V.N."/>
            <person name="Pollard D.A."/>
            <person name="Sackton T.B."/>
            <person name="Larracuente A.M."/>
            <person name="Singh N.D."/>
            <person name="Abad J.P."/>
            <person name="Abt D.N."/>
            <person name="Adryan B."/>
            <person name="Aguade M."/>
            <person name="Akashi H."/>
            <person name="Anderson W.W."/>
            <person name="Aquadro C.F."/>
            <person name="Ardell D.H."/>
            <person name="Arguello R."/>
            <person name="Artieri C.G."/>
            <person name="Barbash D.A."/>
            <person name="Barker D."/>
            <person name="Barsanti P."/>
            <person name="Batterham P."/>
            <person name="Batzoglou S."/>
            <person name="Begun D."/>
            <person name="Bhutkar A."/>
            <person name="Blanco E."/>
            <person name="Bosak S.A."/>
            <person name="Bradley R.K."/>
            <person name="Brand A.D."/>
            <person name="Brent M.R."/>
            <person name="Brooks A.N."/>
            <person name="Brown R.H."/>
            <person name="Butlin R.K."/>
            <person name="Caggese C."/>
            <person name="Calvi B.R."/>
            <person name="Bernardo de Carvalho A."/>
            <person name="Caspi A."/>
            <person name="Castrezana S."/>
            <person name="Celniker S.E."/>
            <person name="Chang J.L."/>
            <person name="Chapple C."/>
            <person name="Chatterji S."/>
            <person name="Chinwalla A."/>
            <person name="Civetta A."/>
            <person name="Clifton S.W."/>
            <person name="Comeron J.M."/>
            <person name="Costello J.C."/>
            <person name="Coyne J.A."/>
            <person name="Daub J."/>
            <person name="David R.G."/>
            <person name="Delcher A.L."/>
            <person name="Delehaunty K."/>
            <person name="Do C.B."/>
            <person name="Ebling H."/>
            <person name="Edwards K."/>
            <person name="Eickbush T."/>
            <person name="Evans J.D."/>
            <person name="Filipski A."/>
            <person name="Findeiss S."/>
            <person name="Freyhult E."/>
            <person name="Fulton L."/>
            <person name="Fulton R."/>
            <person name="Garcia A.C."/>
            <person name="Gardiner A."/>
            <person name="Garfield D.A."/>
            <person name="Garvin B.E."/>
            <person name="Gibson G."/>
            <person name="Gilbert D."/>
            <person name="Gnerre S."/>
            <person name="Godfrey J."/>
            <person name="Good R."/>
            <person name="Gotea V."/>
            <person name="Gravely B."/>
            <person name="Greenberg A.J."/>
            <person name="Griffiths-Jones S."/>
            <person name="Gross S."/>
            <person name="Guigo R."/>
            <person name="Gustafson E.A."/>
            <person name="Haerty W."/>
            <person name="Hahn M.W."/>
            <person name="Halligan D.L."/>
            <person name="Halpern A.L."/>
            <person name="Halter G.M."/>
            <person name="Han M.V."/>
            <person name="Heger A."/>
            <person name="Hillier L."/>
            <person name="Hinrichs A.S."/>
            <person name="Holmes I."/>
            <person name="Hoskins R.A."/>
            <person name="Hubisz M.J."/>
            <person name="Hultmark D."/>
            <person name="Huntley M.A."/>
            <person name="Jaffe D.B."/>
            <person name="Jagadeeshan S."/>
            <person name="Jeck W.R."/>
            <person name="Johnson J."/>
            <person name="Jones C.D."/>
            <person name="Jordan W.C."/>
            <person name="Karpen G.H."/>
            <person name="Kataoka E."/>
            <person name="Keightley P.D."/>
            <person name="Kheradpour P."/>
            <person name="Kirkness E.F."/>
            <person name="Koerich L.B."/>
            <person name="Kristiansen K."/>
            <person name="Kudrna D."/>
            <person name="Kulathinal R.J."/>
            <person name="Kumar S."/>
            <person name="Kwok R."/>
            <person name="Lander E."/>
            <person name="Langley C.H."/>
            <person name="Lapoint R."/>
            <person name="Lazzaro B.P."/>
            <person name="Lee S.J."/>
            <person name="Levesque L."/>
            <person name="Li R."/>
            <person name="Lin C.F."/>
            <person name="Lin M.F."/>
            <person name="Lindblad-Toh K."/>
            <person name="Llopart A."/>
            <person name="Long M."/>
            <person name="Low L."/>
            <person name="Lozovsky E."/>
            <person name="Lu J."/>
            <person name="Luo M."/>
            <person name="Machado C.A."/>
            <person name="Makalowski W."/>
            <person name="Marzo M."/>
            <person name="Matsuda M."/>
            <person name="Matzkin L."/>
            <person name="McAllister B."/>
            <person name="McBride C.S."/>
            <person name="McKernan B."/>
            <person name="McKernan K."/>
            <person name="Mendez-Lago M."/>
            <person name="Minx P."/>
            <person name="Mollenhauer M.U."/>
            <person name="Montooth K."/>
            <person name="Mount S.M."/>
            <person name="Mu X."/>
            <person name="Myers E."/>
            <person name="Negre B."/>
            <person name="Newfeld S."/>
            <person name="Nielsen R."/>
            <person name="Noor M.A."/>
            <person name="O'Grady P."/>
            <person name="Pachter L."/>
            <person name="Papaceit M."/>
            <person name="Parisi M.J."/>
            <person name="Parisi M."/>
            <person name="Parts L."/>
            <person name="Pedersen J.S."/>
            <person name="Pesole G."/>
            <person name="Phillippy A.M."/>
            <person name="Ponting C.P."/>
            <person name="Pop M."/>
            <person name="Porcelli D."/>
            <person name="Powell J.R."/>
            <person name="Prohaska S."/>
            <person name="Pruitt K."/>
            <person name="Puig M."/>
            <person name="Quesneville H."/>
            <person name="Ram K.R."/>
            <person name="Rand D."/>
            <person name="Rasmussen M.D."/>
            <person name="Reed L.K."/>
            <person name="Reenan R."/>
            <person name="Reily A."/>
            <person name="Remington K.A."/>
            <person name="Rieger T.T."/>
            <person name="Ritchie M.G."/>
            <person name="Robin C."/>
            <person name="Rogers Y.H."/>
            <person name="Rohde C."/>
            <person name="Rozas J."/>
            <person name="Rubenfield M.J."/>
            <person name="Ruiz A."/>
            <person name="Russo S."/>
            <person name="Salzberg S.L."/>
            <person name="Sanchez-Gracia A."/>
            <person name="Saranga D.J."/>
            <person name="Sato H."/>
            <person name="Schaeffer S.W."/>
            <person name="Schatz M.C."/>
            <person name="Schlenke T."/>
            <person name="Schwartz R."/>
            <person name="Segarra C."/>
            <person name="Singh R.S."/>
            <person name="Sirot L."/>
            <person name="Sirota M."/>
            <person name="Sisneros N.B."/>
            <person name="Smith C.D."/>
            <person name="Smith T.F."/>
            <person name="Spieth J."/>
            <person name="Stage D.E."/>
            <person name="Stark A."/>
            <person name="Stephan W."/>
            <person name="Strausberg R.L."/>
            <person name="Strempel S."/>
            <person name="Sturgill D."/>
            <person name="Sutton G."/>
            <person name="Sutton G.G."/>
            <person name="Tao W."/>
            <person name="Teichmann S."/>
            <person name="Tobari Y.N."/>
            <person name="Tomimura Y."/>
            <person name="Tsolas J.M."/>
            <person name="Valente V.L."/>
            <person name="Venter E."/>
            <person name="Venter J.C."/>
            <person name="Vicario S."/>
            <person name="Vieira F.G."/>
            <person name="Vilella A.J."/>
            <person name="Villasante A."/>
            <person name="Walenz B."/>
            <person name="Wang J."/>
            <person name="Wasserman M."/>
            <person name="Watts T."/>
            <person name="Wilson D."/>
            <person name="Wilson R.K."/>
            <person name="Wing R.A."/>
            <person name="Wolfner M.F."/>
            <person name="Wong A."/>
            <person name="Wong G.K."/>
            <person name="Wu C.I."/>
            <person name="Wu G."/>
            <person name="Yamamoto D."/>
            <person name="Yang H.P."/>
            <person name="Yang S.P."/>
            <person name="Yorke J.A."/>
            <person name="Yoshida K."/>
            <person name="Zdobnov E."/>
            <person name="Zhang P."/>
            <person name="Zhang Y."/>
            <person name="Zimin A.V."/>
            <person name="Baldwin J."/>
            <person name="Abdouelleil A."/>
            <person name="Abdulkadir J."/>
            <person name="Abebe A."/>
            <person name="Abera B."/>
            <person name="Abreu J."/>
            <person name="Acer S.C."/>
            <person name="Aftuck L."/>
            <person name="Alexander A."/>
            <person name="An P."/>
            <person name="Anderson E."/>
            <person name="Anderson S."/>
            <person name="Arachi H."/>
            <person name="Azer M."/>
            <person name="Bachantsang P."/>
            <person name="Barry A."/>
            <person name="Bayul T."/>
            <person name="Berlin A."/>
            <person name="Bessette D."/>
            <person name="Bloom T."/>
            <person name="Blye J."/>
            <person name="Boguslavskiy L."/>
            <person name="Bonnet C."/>
            <person name="Boukhgalter B."/>
            <person name="Bourzgui I."/>
            <person name="Brown A."/>
            <person name="Cahill P."/>
            <person name="Channer S."/>
            <person name="Cheshatsang Y."/>
            <person name="Chuda L."/>
            <person name="Citroen M."/>
            <person name="Collymore A."/>
            <person name="Cooke P."/>
            <person name="Costello M."/>
            <person name="D'Aco K."/>
            <person name="Daza R."/>
            <person name="De Haan G."/>
            <person name="DeGray S."/>
            <person name="DeMaso C."/>
            <person name="Dhargay N."/>
            <person name="Dooley K."/>
            <person name="Dooley E."/>
            <person name="Doricent M."/>
            <person name="Dorje P."/>
            <person name="Dorjee K."/>
            <person name="Dupes A."/>
            <person name="Elong R."/>
            <person name="Falk J."/>
            <person name="Farina A."/>
            <person name="Faro S."/>
            <person name="Ferguson D."/>
            <person name="Fisher S."/>
            <person name="Foley C.D."/>
            <person name="Franke A."/>
            <person name="Friedrich D."/>
            <person name="Gadbois L."/>
            <person name="Gearin G."/>
            <person name="Gearin C.R."/>
            <person name="Giannoukos G."/>
            <person name="Goode T."/>
            <person name="Graham J."/>
            <person name="Grandbois E."/>
            <person name="Grewal S."/>
            <person name="Gyaltsen K."/>
            <person name="Hafez N."/>
            <person name="Hagos B."/>
            <person name="Hall J."/>
            <person name="Henson C."/>
            <person name="Hollinger A."/>
            <person name="Honan T."/>
            <person name="Huard M.D."/>
            <person name="Hughes L."/>
            <person name="Hurhula B."/>
            <person name="Husby M.E."/>
            <person name="Kamat A."/>
            <person name="Kanga B."/>
            <person name="Kashin S."/>
            <person name="Khazanovich D."/>
            <person name="Kisner P."/>
            <person name="Lance K."/>
            <person name="Lara M."/>
            <person name="Lee W."/>
            <person name="Lennon N."/>
            <person name="Letendre F."/>
            <person name="LeVine R."/>
            <person name="Lipovsky A."/>
            <person name="Liu X."/>
            <person name="Liu J."/>
            <person name="Liu S."/>
            <person name="Lokyitsang T."/>
            <person name="Lokyitsang Y."/>
            <person name="Lubonja R."/>
            <person name="Lui A."/>
            <person name="MacDonald P."/>
            <person name="Magnisalis V."/>
            <person name="Maru K."/>
            <person name="Matthews C."/>
            <person name="McCusker W."/>
            <person name="McDonough S."/>
            <person name="Mehta T."/>
            <person name="Meldrim J."/>
            <person name="Meneus L."/>
            <person name="Mihai O."/>
            <person name="Mihalev A."/>
            <person name="Mihova T."/>
            <person name="Mittelman R."/>
            <person name="Mlenga V."/>
            <person name="Montmayeur A."/>
            <person name="Mulrain L."/>
            <person name="Navidi A."/>
            <person name="Naylor J."/>
            <person name="Negash T."/>
            <person name="Nguyen T."/>
            <person name="Nguyen N."/>
            <person name="Nicol R."/>
            <person name="Norbu C."/>
            <person name="Norbu N."/>
            <person name="Novod N."/>
            <person name="O'Neill B."/>
            <person name="Osman S."/>
            <person name="Markiewicz E."/>
            <person name="Oyono O.L."/>
            <person name="Patti C."/>
            <person name="Phunkhang P."/>
            <person name="Pierre F."/>
            <person name="Priest M."/>
            <person name="Raghuraman S."/>
            <person name="Rege F."/>
            <person name="Reyes R."/>
            <person name="Rise C."/>
            <person name="Rogov P."/>
            <person name="Ross K."/>
            <person name="Ryan E."/>
            <person name="Settipalli S."/>
            <person name="Shea T."/>
            <person name="Sherpa N."/>
            <person name="Shi L."/>
            <person name="Shih D."/>
            <person name="Sparrow T."/>
            <person name="Spaulding J."/>
            <person name="Stalker J."/>
            <person name="Stange-Thomann N."/>
            <person name="Stavropoulos S."/>
            <person name="Stone C."/>
            <person name="Strader C."/>
            <person name="Tesfaye S."/>
            <person name="Thomson T."/>
            <person name="Thoulutsang Y."/>
            <person name="Thoulutsang D."/>
            <person name="Topham K."/>
            <person name="Topping I."/>
            <person name="Tsamla T."/>
            <person name="Vassiliev H."/>
            <person name="Vo A."/>
            <person name="Wangchuk T."/>
            <person name="Wangdi T."/>
            <person name="Weiand M."/>
            <person name="Wilkinson J."/>
            <person name="Wilson A."/>
            <person name="Yadav S."/>
            <person name="Young G."/>
            <person name="Yu Q."/>
            <person name="Zembek L."/>
            <person name="Zhong D."/>
            <person name="Zimmer A."/>
            <person name="Zwirko Z."/>
            <person name="Jaffe D.B."/>
            <person name="Alvarez P."/>
            <person name="Brockman W."/>
            <person name="Butler J."/>
            <person name="Chin C."/>
            <person name="Gnerre S."/>
            <person name="Grabherr M."/>
            <person name="Kleber M."/>
            <person name="Mauceli E."/>
            <person name="MacCallum I."/>
        </authorList>
    </citation>
    <scope>NUCLEOTIDE SEQUENCE [LARGE SCALE GENOMIC DNA]</scope>
    <source>
        <strain evidence="17">Tucson 15081-1352.22</strain>
    </source>
</reference>
<dbReference type="PROSITE" id="PS00237">
    <property type="entry name" value="G_PROTEIN_RECEP_F1_1"/>
    <property type="match status" value="1"/>
</dbReference>
<dbReference type="PRINTS" id="PR00237">
    <property type="entry name" value="GPCRRHODOPSN"/>
</dbReference>
<feature type="region of interest" description="Disordered" evidence="13">
    <location>
        <begin position="308"/>
        <end position="351"/>
    </location>
</feature>
<dbReference type="OrthoDB" id="10036964at2759"/>
<dbReference type="KEGG" id="dmo:Dmoj_GI21940"/>
<evidence type="ECO:0000313" key="16">
    <source>
        <dbReference type="EMBL" id="EDW16974.2"/>
    </source>
</evidence>
<evidence type="ECO:0000256" key="14">
    <source>
        <dbReference type="SAM" id="Phobius"/>
    </source>
</evidence>
<evidence type="ECO:0000313" key="17">
    <source>
        <dbReference type="Proteomes" id="UP000009192"/>
    </source>
</evidence>
<evidence type="ECO:0000256" key="6">
    <source>
        <dbReference type="ARBA" id="ARBA00022989"/>
    </source>
</evidence>
<dbReference type="eggNOG" id="KOG3656">
    <property type="taxonomic scope" value="Eukaryota"/>
</dbReference>
<feature type="domain" description="G-protein coupled receptors family 1 profile" evidence="15">
    <location>
        <begin position="450"/>
        <end position="600"/>
    </location>
</feature>
<protein>
    <recommendedName>
        <fullName evidence="4">Thyrotropin-releasing hormone receptor</fullName>
    </recommendedName>
    <alternativeName>
        <fullName evidence="11">Thyroliberin receptor</fullName>
    </alternativeName>
</protein>
<gene>
    <name evidence="16" type="primary">Dmoj\GI21940</name>
    <name evidence="16" type="ORF">Dmoj_GI21940</name>
</gene>
<dbReference type="CDD" id="cd14997">
    <property type="entry name" value="7tmA_ETH-R"/>
    <property type="match status" value="1"/>
</dbReference>
<feature type="transmembrane region" description="Helical" evidence="14">
    <location>
        <begin position="68"/>
        <end position="88"/>
    </location>
</feature>
<evidence type="ECO:0000256" key="3">
    <source>
        <dbReference type="ARBA" id="ARBA00010663"/>
    </source>
</evidence>
<dbReference type="PANTHER" id="PTHR24243">
    <property type="entry name" value="G-PROTEIN COUPLED RECEPTOR"/>
    <property type="match status" value="1"/>
</dbReference>
<dbReference type="Pfam" id="PF00001">
    <property type="entry name" value="7tm_1"/>
    <property type="match status" value="2"/>
</dbReference>
<feature type="transmembrane region" description="Helical" evidence="14">
    <location>
        <begin position="109"/>
        <end position="131"/>
    </location>
</feature>
<dbReference type="GO" id="GO:0004997">
    <property type="term" value="F:thyrotropin-releasing hormone receptor activity"/>
    <property type="evidence" value="ECO:0007669"/>
    <property type="project" value="InterPro"/>
</dbReference>
<comment type="similarity">
    <text evidence="3 12">Belongs to the G-protein coupled receptor 1 family.</text>
</comment>
<dbReference type="InterPro" id="IPR002120">
    <property type="entry name" value="TRH_rcpt_1"/>
</dbReference>
<evidence type="ECO:0000256" key="11">
    <source>
        <dbReference type="ARBA" id="ARBA00032251"/>
    </source>
</evidence>
<feature type="compositionally biased region" description="Low complexity" evidence="13">
    <location>
        <begin position="501"/>
        <end position="527"/>
    </location>
</feature>
<evidence type="ECO:0000256" key="5">
    <source>
        <dbReference type="ARBA" id="ARBA00022692"/>
    </source>
</evidence>
<dbReference type="EMBL" id="CH933806">
    <property type="protein sequence ID" value="EDW16974.2"/>
    <property type="molecule type" value="Genomic_DNA"/>
</dbReference>
<dbReference type="PROSITE" id="PS50262">
    <property type="entry name" value="G_PROTEIN_RECEP_F1_2"/>
    <property type="match status" value="2"/>
</dbReference>
<feature type="transmembrane region" description="Helical" evidence="14">
    <location>
        <begin position="460"/>
        <end position="485"/>
    </location>
</feature>
<evidence type="ECO:0000256" key="13">
    <source>
        <dbReference type="SAM" id="MobiDB-lite"/>
    </source>
</evidence>
<dbReference type="Gene3D" id="1.20.1070.10">
    <property type="entry name" value="Rhodopsin 7-helix transmembrane proteins"/>
    <property type="match status" value="2"/>
</dbReference>
<feature type="transmembrane region" description="Helical" evidence="14">
    <location>
        <begin position="151"/>
        <end position="179"/>
    </location>
</feature>
<evidence type="ECO:0000256" key="4">
    <source>
        <dbReference type="ARBA" id="ARBA00018873"/>
    </source>
</evidence>
<feature type="region of interest" description="Disordered" evidence="13">
    <location>
        <begin position="646"/>
        <end position="669"/>
    </location>
</feature>
<feature type="compositionally biased region" description="Low complexity" evidence="13">
    <location>
        <begin position="695"/>
        <end position="711"/>
    </location>
</feature>
<dbReference type="Proteomes" id="UP000009192">
    <property type="component" value="Unassembled WGS sequence"/>
</dbReference>
<proteinExistence type="inferred from homology"/>
<feature type="transmembrane region" description="Helical" evidence="14">
    <location>
        <begin position="537"/>
        <end position="563"/>
    </location>
</feature>
<keyword evidence="7 12" id="KW-0297">G-protein coupled receptor</keyword>
<dbReference type="AlphaFoldDB" id="B4KCV2"/>
<comment type="function">
    <text evidence="1">Receptor for thyrotropin-releasing hormone (TRH). Upon ligand binding, this G-protein-coupled receptor triggers activation of the phosphatidylinositol (IP3)-calcium-protein kinase C (PKC) pathway.</text>
</comment>
<keyword evidence="6 14" id="KW-1133">Transmembrane helix</keyword>
<dbReference type="PANTHER" id="PTHR24243:SF233">
    <property type="entry name" value="THYROTROPIN-RELEASING HORMONE RECEPTOR"/>
    <property type="match status" value="1"/>
</dbReference>
<evidence type="ECO:0000256" key="9">
    <source>
        <dbReference type="ARBA" id="ARBA00023170"/>
    </source>
</evidence>
<evidence type="ECO:0000259" key="15">
    <source>
        <dbReference type="PROSITE" id="PS50262"/>
    </source>
</evidence>
<dbReference type="GO" id="GO:0005886">
    <property type="term" value="C:plasma membrane"/>
    <property type="evidence" value="ECO:0007669"/>
    <property type="project" value="TreeGrafter"/>
</dbReference>
<feature type="region of interest" description="Disordered" evidence="13">
    <location>
        <begin position="691"/>
        <end position="726"/>
    </location>
</feature>
<dbReference type="InterPro" id="IPR000276">
    <property type="entry name" value="GPCR_Rhodpsn"/>
</dbReference>
<keyword evidence="8 14" id="KW-0472">Membrane</keyword>
<keyword evidence="5 12" id="KW-0812">Transmembrane</keyword>
<feature type="compositionally biased region" description="Low complexity" evidence="13">
    <location>
        <begin position="317"/>
        <end position="341"/>
    </location>
</feature>
<evidence type="ECO:0000256" key="1">
    <source>
        <dbReference type="ARBA" id="ARBA00004100"/>
    </source>
</evidence>
<feature type="transmembrane region" description="Helical" evidence="14">
    <location>
        <begin position="211"/>
        <end position="238"/>
    </location>
</feature>
<dbReference type="InParanoid" id="B4KCV2"/>
<evidence type="ECO:0000256" key="12">
    <source>
        <dbReference type="RuleBase" id="RU000688"/>
    </source>
</evidence>
<dbReference type="SUPFAM" id="SSF81321">
    <property type="entry name" value="Family A G protein-coupled receptor-like"/>
    <property type="match status" value="2"/>
</dbReference>
<accession>B4KCV2</accession>
<organism evidence="16 17">
    <name type="scientific">Drosophila mojavensis</name>
    <name type="common">Fruit fly</name>
    <dbReference type="NCBI Taxonomy" id="7230"/>
    <lineage>
        <taxon>Eukaryota</taxon>
        <taxon>Metazoa</taxon>
        <taxon>Ecdysozoa</taxon>
        <taxon>Arthropoda</taxon>
        <taxon>Hexapoda</taxon>
        <taxon>Insecta</taxon>
        <taxon>Pterygota</taxon>
        <taxon>Neoptera</taxon>
        <taxon>Endopterygota</taxon>
        <taxon>Diptera</taxon>
        <taxon>Brachycera</taxon>
        <taxon>Muscomorpha</taxon>
        <taxon>Ephydroidea</taxon>
        <taxon>Drosophilidae</taxon>
        <taxon>Drosophila</taxon>
    </lineage>
</organism>
<sequence>MLLGVIGNVMVPIVIVKTKDMRNSTNIFLTNLSIADLLVLLVCTPTVLVEVNTRPETWVLGHEMCKAVPFVELTVAHASVLTILAISFERYYAICEPLKAGYVCTKARAILICVLAWAIAALFTSPILWVAEYKLVEYIDGSSVPVCLTQAIGVSTVGFFLMTISVFFVLPFLMLIVLYSIIARNLISNQGAMLRARPTKPELSLKARKQVVLMLGAVVISFFICLLPFRLLTLWIILSTDQALHDMGLARYYSLLYFCRIMLYLNSAMNPILYNLMSTKFRKGFGRLCHDVGQMLWQLLTLGSRRRNASESRGQQSTGSGTNTNSSNTTAATNSSILSRSSNRRSSEEISRTRLKIELHLPCGSELEAMAMLQHSTLRSKRRPKQQISFDEDTGQAVAAAEAMVEGNKGAVARAVIHTYTHDYNSCSPIIAISSYSVEPYGDGTDAPVCTTAADGFWPIVYFVGTITLFFFLPFGILVVLYAAIAYKLLRPNSAFHRPTSPQLQASQQQQQQQQTSSSKGSSHQQSNGMRKHRKQVIFMLVAVVSSFFVCLLPFRAFTLWVITASAEDVQHLGIAGYYNLLYFSRFMLYLNSAMNPILYNLMSSKFRSGFWRLLLSCFGQRSHHHHHHHYHGYYHYPTLAGRSQRRTTHCQDQGASGEEDGGTALNAGEAQRVRRTLRREATFLINSISTSSGTERNTSSTWRSNSLSTSIGLGERERERDRERGPLGAAIIGTTAATVTTACLHERSANKI</sequence>
<evidence type="ECO:0000256" key="8">
    <source>
        <dbReference type="ARBA" id="ARBA00023136"/>
    </source>
</evidence>
<evidence type="ECO:0000256" key="7">
    <source>
        <dbReference type="ARBA" id="ARBA00023040"/>
    </source>
</evidence>